<accession>A0A8H7KKD9</accession>
<dbReference type="Proteomes" id="UP000629468">
    <property type="component" value="Unassembled WGS sequence"/>
</dbReference>
<gene>
    <name evidence="3" type="ORF">Agabi119p4_1099</name>
    <name evidence="2" type="ORF">Agabi119p4_1413</name>
</gene>
<evidence type="ECO:0000313" key="3">
    <source>
        <dbReference type="EMBL" id="KAF7784934.1"/>
    </source>
</evidence>
<dbReference type="Gene3D" id="3.30.1120.100">
    <property type="match status" value="1"/>
</dbReference>
<dbReference type="EMBL" id="JABXXO010000001">
    <property type="protein sequence ID" value="KAF7784934.1"/>
    <property type="molecule type" value="Genomic_DNA"/>
</dbReference>
<protein>
    <recommendedName>
        <fullName evidence="1">Fatty acid synthase meander beta sheet domain-containing protein</fullName>
    </recommendedName>
</protein>
<evidence type="ECO:0000313" key="2">
    <source>
        <dbReference type="EMBL" id="KAF7783389.1"/>
    </source>
</evidence>
<evidence type="ECO:0000259" key="1">
    <source>
        <dbReference type="Pfam" id="PF17951"/>
    </source>
</evidence>
<dbReference type="Pfam" id="PF17951">
    <property type="entry name" value="FAS_meander"/>
    <property type="match status" value="1"/>
</dbReference>
<dbReference type="GO" id="GO:0019171">
    <property type="term" value="F:(3R)-hydroxyacyl-[acyl-carrier-protein] dehydratase activity"/>
    <property type="evidence" value="ECO:0007669"/>
    <property type="project" value="InterPro"/>
</dbReference>
<dbReference type="InterPro" id="IPR040883">
    <property type="entry name" value="FAS_meander"/>
</dbReference>
<dbReference type="AlphaFoldDB" id="A0A8H7KKD9"/>
<comment type="caution">
    <text evidence="2">The sequence shown here is derived from an EMBL/GenBank/DDBJ whole genome shotgun (WGS) entry which is preliminary data.</text>
</comment>
<reference evidence="2 4" key="1">
    <citation type="journal article" name="Sci. Rep.">
        <title>Telomere-to-telomere assembled and centromere annotated genomes of the two main subspecies of the button mushroom Agaricus bisporus reveal especially polymorphic chromosome ends.</title>
        <authorList>
            <person name="Sonnenberg A.S.M."/>
            <person name="Sedaghat-Telgerd N."/>
            <person name="Lavrijssen B."/>
            <person name="Ohm R.A."/>
            <person name="Hendrickx P.M."/>
            <person name="Scholtmeijer K."/>
            <person name="Baars J.J.P."/>
            <person name="van Peer A."/>
        </authorList>
    </citation>
    <scope>NUCLEOTIDE SEQUENCE [LARGE SCALE GENOMIC DNA]</scope>
    <source>
        <strain evidence="2 4">H119_p4</strain>
    </source>
</reference>
<evidence type="ECO:0000313" key="4">
    <source>
        <dbReference type="Proteomes" id="UP000629468"/>
    </source>
</evidence>
<sequence length="179" mass="19918">MLHNIAHYQKGPIVVYTSGSSRACVGDCSLPSADLSLIGSMPSLFLRRLFRAFCEESLAVAVTSTARSYGTHIRGSKAAGIKIGNRLLQLINMIYHYARGVSRVPVLLNLQFHYRPAHGFVPIHEIGNSHDKRTKELYWKLWCGGSKVLSNVDIKETFIAHEVARRPREICPAGWTTLG</sequence>
<proteinExistence type="predicted"/>
<name>A0A8H7KKD9_AGABI</name>
<organism evidence="2 4">
    <name type="scientific">Agaricus bisporus var. burnettii</name>
    <dbReference type="NCBI Taxonomy" id="192524"/>
    <lineage>
        <taxon>Eukaryota</taxon>
        <taxon>Fungi</taxon>
        <taxon>Dikarya</taxon>
        <taxon>Basidiomycota</taxon>
        <taxon>Agaricomycotina</taxon>
        <taxon>Agaricomycetes</taxon>
        <taxon>Agaricomycetidae</taxon>
        <taxon>Agaricales</taxon>
        <taxon>Agaricineae</taxon>
        <taxon>Agaricaceae</taxon>
        <taxon>Agaricus</taxon>
    </lineage>
</organism>
<dbReference type="EMBL" id="JABXXO010000002">
    <property type="protein sequence ID" value="KAF7783389.1"/>
    <property type="molecule type" value="Genomic_DNA"/>
</dbReference>
<feature type="domain" description="Fatty acid synthase meander beta sheet" evidence="1">
    <location>
        <begin position="74"/>
        <end position="144"/>
    </location>
</feature>